<sequence length="116" mass="13049">MTFERYRIYELRKDVPLSFQFVLALSTTVDEHRHGVTTVTFAPVIKGNSRSNNDPHRIPIEAKSNGGSARILSRMYAVVNAIQSIDKAAFLPIDHGPVTPVEEQETRRKLAAWLGM</sequence>
<organism evidence="1 2">
    <name type="scientific">Neolewinella aquimaris</name>
    <dbReference type="NCBI Taxonomy" id="1835722"/>
    <lineage>
        <taxon>Bacteria</taxon>
        <taxon>Pseudomonadati</taxon>
        <taxon>Bacteroidota</taxon>
        <taxon>Saprospiria</taxon>
        <taxon>Saprospirales</taxon>
        <taxon>Lewinellaceae</taxon>
        <taxon>Neolewinella</taxon>
    </lineage>
</organism>
<name>A0A840E7Q4_9BACT</name>
<dbReference type="Proteomes" id="UP000576209">
    <property type="component" value="Unassembled WGS sequence"/>
</dbReference>
<dbReference type="AlphaFoldDB" id="A0A840E7Q4"/>
<keyword evidence="2" id="KW-1185">Reference proteome</keyword>
<evidence type="ECO:0000313" key="2">
    <source>
        <dbReference type="Proteomes" id="UP000576209"/>
    </source>
</evidence>
<proteinExistence type="predicted"/>
<evidence type="ECO:0000313" key="1">
    <source>
        <dbReference type="EMBL" id="MBB4079297.1"/>
    </source>
</evidence>
<reference evidence="1 2" key="1">
    <citation type="submission" date="2020-08" db="EMBL/GenBank/DDBJ databases">
        <title>Genomic Encyclopedia of Type Strains, Phase IV (KMG-IV): sequencing the most valuable type-strain genomes for metagenomic binning, comparative biology and taxonomic classification.</title>
        <authorList>
            <person name="Goeker M."/>
        </authorList>
    </citation>
    <scope>NUCLEOTIDE SEQUENCE [LARGE SCALE GENOMIC DNA]</scope>
    <source>
        <strain evidence="1 2">DSM 105137</strain>
    </source>
</reference>
<protein>
    <submittedName>
        <fullName evidence="1">Uncharacterized protein</fullName>
    </submittedName>
</protein>
<accession>A0A840E7Q4</accession>
<comment type="caution">
    <text evidence="1">The sequence shown here is derived from an EMBL/GenBank/DDBJ whole genome shotgun (WGS) entry which is preliminary data.</text>
</comment>
<dbReference type="EMBL" id="JACIFF010000004">
    <property type="protein sequence ID" value="MBB4079297.1"/>
    <property type="molecule type" value="Genomic_DNA"/>
</dbReference>
<gene>
    <name evidence="1" type="ORF">GGR28_001917</name>
</gene>